<keyword evidence="1" id="KW-0472">Membrane</keyword>
<proteinExistence type="predicted"/>
<evidence type="ECO:0000313" key="2">
    <source>
        <dbReference type="EMBL" id="CUP09184.1"/>
    </source>
</evidence>
<gene>
    <name evidence="2" type="ORF">ERS852514_01052</name>
</gene>
<reference evidence="2 3" key="1">
    <citation type="submission" date="2015-09" db="EMBL/GenBank/DDBJ databases">
        <authorList>
            <consortium name="Pathogen Informatics"/>
        </authorList>
    </citation>
    <scope>NUCLEOTIDE SEQUENCE [LARGE SCALE GENOMIC DNA]</scope>
    <source>
        <strain evidence="2 3">2789STDY5834902</strain>
    </source>
</reference>
<feature type="transmembrane region" description="Helical" evidence="1">
    <location>
        <begin position="21"/>
        <end position="43"/>
    </location>
</feature>
<feature type="transmembrane region" description="Helical" evidence="1">
    <location>
        <begin position="201"/>
        <end position="224"/>
    </location>
</feature>
<dbReference type="EMBL" id="CZAQ01000015">
    <property type="protein sequence ID" value="CUP09184.1"/>
    <property type="molecule type" value="Genomic_DNA"/>
</dbReference>
<evidence type="ECO:0008006" key="4">
    <source>
        <dbReference type="Google" id="ProtNLM"/>
    </source>
</evidence>
<protein>
    <recommendedName>
        <fullName evidence="4">ABC-2 family transporter protein</fullName>
    </recommendedName>
</protein>
<dbReference type="PROSITE" id="PS51257">
    <property type="entry name" value="PROKAR_LIPOPROTEIN"/>
    <property type="match status" value="1"/>
</dbReference>
<feature type="transmembrane region" description="Helical" evidence="1">
    <location>
        <begin position="132"/>
        <end position="158"/>
    </location>
</feature>
<feature type="transmembrane region" description="Helical" evidence="1">
    <location>
        <begin position="173"/>
        <end position="194"/>
    </location>
</feature>
<organism evidence="2 3">
    <name type="scientific">Collinsella aerofaciens</name>
    <dbReference type="NCBI Taxonomy" id="74426"/>
    <lineage>
        <taxon>Bacteria</taxon>
        <taxon>Bacillati</taxon>
        <taxon>Actinomycetota</taxon>
        <taxon>Coriobacteriia</taxon>
        <taxon>Coriobacteriales</taxon>
        <taxon>Coriobacteriaceae</taxon>
        <taxon>Collinsella</taxon>
    </lineage>
</organism>
<dbReference type="RefSeq" id="WP_055251646.1">
    <property type="nucleotide sequence ID" value="NZ_CABIXX010000015.1"/>
</dbReference>
<evidence type="ECO:0000256" key="1">
    <source>
        <dbReference type="SAM" id="Phobius"/>
    </source>
</evidence>
<accession>A0A174KAW6</accession>
<feature type="transmembrane region" description="Helical" evidence="1">
    <location>
        <begin position="244"/>
        <end position="264"/>
    </location>
</feature>
<keyword evidence="1" id="KW-0812">Transmembrane</keyword>
<dbReference type="Proteomes" id="UP000095454">
    <property type="component" value="Unassembled WGS sequence"/>
</dbReference>
<sequence>MARQIKRFLHSELKHVSKWTYVLILAIYACMVILQLNSFPMWFCSLREGSFLGFFPDPTLKLSAEDALLFGNAEVFRGLLFNVAPLAHALFFPFIAACIVPRFVSSGFVEEPWGLSEARGGKRACVTVARTVLSSFALLGAFVLSSVVLYCLNCAIVLDAQQCFNLNMFCDRLLLASAVCLAYVVSCVIVVSYFGSGFGPIGMLLLVNVVTIYIQVGANSMLPFPSSMLMWICGVTPLEDSQCTSILIDCLINVTSVLAICFTVDRLRSRFL</sequence>
<evidence type="ECO:0000313" key="3">
    <source>
        <dbReference type="Proteomes" id="UP000095454"/>
    </source>
</evidence>
<name>A0A174KAW6_9ACTN</name>
<feature type="transmembrane region" description="Helical" evidence="1">
    <location>
        <begin position="79"/>
        <end position="100"/>
    </location>
</feature>
<keyword evidence="1" id="KW-1133">Transmembrane helix</keyword>
<dbReference type="AlphaFoldDB" id="A0A174KAW6"/>